<keyword evidence="2" id="KW-1185">Reference proteome</keyword>
<evidence type="ECO:0000313" key="2">
    <source>
        <dbReference type="Proteomes" id="UP001521150"/>
    </source>
</evidence>
<reference evidence="1 2" key="1">
    <citation type="submission" date="2021-12" db="EMBL/GenBank/DDBJ databases">
        <title>Genome sequence of Kibdelosporangium philippinense ATCC 49844.</title>
        <authorList>
            <person name="Fedorov E.A."/>
            <person name="Omeragic M."/>
            <person name="Shalygina K.F."/>
            <person name="Maclea K.S."/>
        </authorList>
    </citation>
    <scope>NUCLEOTIDE SEQUENCE [LARGE SCALE GENOMIC DNA]</scope>
    <source>
        <strain evidence="1 2">ATCC 49844</strain>
    </source>
</reference>
<gene>
    <name evidence="1" type="ORF">LWC34_10410</name>
</gene>
<protein>
    <submittedName>
        <fullName evidence="1">Uncharacterized protein</fullName>
    </submittedName>
</protein>
<evidence type="ECO:0000313" key="1">
    <source>
        <dbReference type="EMBL" id="MCE7003240.1"/>
    </source>
</evidence>
<proteinExistence type="predicted"/>
<organism evidence="1 2">
    <name type="scientific">Kibdelosporangium philippinense</name>
    <dbReference type="NCBI Taxonomy" id="211113"/>
    <lineage>
        <taxon>Bacteria</taxon>
        <taxon>Bacillati</taxon>
        <taxon>Actinomycetota</taxon>
        <taxon>Actinomycetes</taxon>
        <taxon>Pseudonocardiales</taxon>
        <taxon>Pseudonocardiaceae</taxon>
        <taxon>Kibdelosporangium</taxon>
    </lineage>
</organism>
<comment type="caution">
    <text evidence="1">The sequence shown here is derived from an EMBL/GenBank/DDBJ whole genome shotgun (WGS) entry which is preliminary data.</text>
</comment>
<sequence>MTHTLVLSFPDAMSEVDRKRFFAEGAEVVLSSGIAESYQYWPGVRVPSAVDASTFAASALVQIRCASAELLQRLFAHPPLGEYARRWRSQFPFQVVAINTEDQPGQSDAR</sequence>
<name>A0ABS8Z5W0_9PSEU</name>
<dbReference type="EMBL" id="JAJVCN010000001">
    <property type="protein sequence ID" value="MCE7003240.1"/>
    <property type="molecule type" value="Genomic_DNA"/>
</dbReference>
<dbReference type="RefSeq" id="WP_233724791.1">
    <property type="nucleotide sequence ID" value="NZ_JAJVCN010000001.1"/>
</dbReference>
<dbReference type="Proteomes" id="UP001521150">
    <property type="component" value="Unassembled WGS sequence"/>
</dbReference>
<accession>A0ABS8Z5W0</accession>